<organism evidence="2 3">
    <name type="scientific">Halioxenophilus aromaticivorans</name>
    <dbReference type="NCBI Taxonomy" id="1306992"/>
    <lineage>
        <taxon>Bacteria</taxon>
        <taxon>Pseudomonadati</taxon>
        <taxon>Pseudomonadota</taxon>
        <taxon>Gammaproteobacteria</taxon>
        <taxon>Alteromonadales</taxon>
        <taxon>Alteromonadaceae</taxon>
        <taxon>Halioxenophilus</taxon>
    </lineage>
</organism>
<accession>A0AAV3UA25</accession>
<evidence type="ECO:0000313" key="3">
    <source>
        <dbReference type="Proteomes" id="UP001409585"/>
    </source>
</evidence>
<dbReference type="RefSeq" id="WP_345427777.1">
    <property type="nucleotide sequence ID" value="NZ_AP031496.1"/>
</dbReference>
<dbReference type="GO" id="GO:0005829">
    <property type="term" value="C:cytosol"/>
    <property type="evidence" value="ECO:0007669"/>
    <property type="project" value="TreeGrafter"/>
</dbReference>
<dbReference type="Gene3D" id="3.40.1190.20">
    <property type="match status" value="1"/>
</dbReference>
<reference evidence="3" key="1">
    <citation type="journal article" date="2019" name="Int. J. Syst. Evol. Microbiol.">
        <title>The Global Catalogue of Microorganisms (GCM) 10K type strain sequencing project: providing services to taxonomists for standard genome sequencing and annotation.</title>
        <authorList>
            <consortium name="The Broad Institute Genomics Platform"/>
            <consortium name="The Broad Institute Genome Sequencing Center for Infectious Disease"/>
            <person name="Wu L."/>
            <person name="Ma J."/>
        </authorList>
    </citation>
    <scope>NUCLEOTIDE SEQUENCE [LARGE SCALE GENOMIC DNA]</scope>
    <source>
        <strain evidence="3">JCM 19134</strain>
    </source>
</reference>
<dbReference type="InterPro" id="IPR013749">
    <property type="entry name" value="PM/HMP-P_kinase-1"/>
</dbReference>
<dbReference type="PANTHER" id="PTHR20858">
    <property type="entry name" value="PHOSPHOMETHYLPYRIMIDINE KINASE"/>
    <property type="match status" value="1"/>
</dbReference>
<gene>
    <name evidence="2" type="ORF">GCM10025791_46440</name>
</gene>
<keyword evidence="3" id="KW-1185">Reference proteome</keyword>
<feature type="domain" description="Pyridoxamine kinase/Phosphomethylpyrimidine kinase" evidence="1">
    <location>
        <begin position="19"/>
        <end position="257"/>
    </location>
</feature>
<dbReference type="PANTHER" id="PTHR20858:SF17">
    <property type="entry name" value="HYDROXYMETHYLPYRIMIDINE_PHOSPHOMETHYLPYRIMIDINE KINASE THI20-RELATED"/>
    <property type="match status" value="1"/>
</dbReference>
<keyword evidence="2" id="KW-0418">Kinase</keyword>
<dbReference type="SUPFAM" id="SSF53613">
    <property type="entry name" value="Ribokinase-like"/>
    <property type="match status" value="1"/>
</dbReference>
<evidence type="ECO:0000259" key="1">
    <source>
        <dbReference type="Pfam" id="PF08543"/>
    </source>
</evidence>
<dbReference type="Proteomes" id="UP001409585">
    <property type="component" value="Unassembled WGS sequence"/>
</dbReference>
<proteinExistence type="predicted"/>
<dbReference type="EMBL" id="BAABLX010000078">
    <property type="protein sequence ID" value="GAA4959931.1"/>
    <property type="molecule type" value="Genomic_DNA"/>
</dbReference>
<dbReference type="GO" id="GO:0009228">
    <property type="term" value="P:thiamine biosynthetic process"/>
    <property type="evidence" value="ECO:0007669"/>
    <property type="project" value="TreeGrafter"/>
</dbReference>
<dbReference type="GO" id="GO:0008902">
    <property type="term" value="F:hydroxymethylpyrimidine kinase activity"/>
    <property type="evidence" value="ECO:0007669"/>
    <property type="project" value="TreeGrafter"/>
</dbReference>
<name>A0AAV3UA25_9ALTE</name>
<dbReference type="AlphaFoldDB" id="A0AAV3UA25"/>
<protein>
    <submittedName>
        <fullName evidence="2">Hydroxymethylpyrimidine/phosphomethylpyrimidine kinase</fullName>
    </submittedName>
</protein>
<comment type="caution">
    <text evidence="2">The sequence shown here is derived from an EMBL/GenBank/DDBJ whole genome shotgun (WGS) entry which is preliminary data.</text>
</comment>
<dbReference type="Pfam" id="PF08543">
    <property type="entry name" value="Phos_pyr_kin"/>
    <property type="match status" value="1"/>
</dbReference>
<evidence type="ECO:0000313" key="2">
    <source>
        <dbReference type="EMBL" id="GAA4959931.1"/>
    </source>
</evidence>
<sequence>MMTPANQATPVVLSLNAVDPSGISGLHNDIETCASLGAHCLGVATAILARDTTEIKEVASTDPGLVIEQTRALLEDVPVNIVKSSMLTSVENIEVLHSILEDYPNLPLVLEPTLVHSRADNHADLAAMAEASSNLLLPRAHLAIMAHSSVFDYSKAADNLDASAAEILETGCEHLLLMGLEKGASTTYCKLYSQRGAMRSYSNEGHLGAPLSNAAAVLSACISAYLAHGVQLQECVTLAHKFTILSLSQARRIGMGQPVPDRMHWARENNSAKH</sequence>
<dbReference type="GO" id="GO:0008972">
    <property type="term" value="F:phosphomethylpyrimidine kinase activity"/>
    <property type="evidence" value="ECO:0007669"/>
    <property type="project" value="TreeGrafter"/>
</dbReference>
<keyword evidence="2" id="KW-0808">Transferase</keyword>
<dbReference type="InterPro" id="IPR029056">
    <property type="entry name" value="Ribokinase-like"/>
</dbReference>